<feature type="binding site" evidence="8">
    <location>
        <position position="24"/>
    </location>
    <ligand>
        <name>Mg(2+)</name>
        <dbReference type="ChEBI" id="CHEBI:18420"/>
    </ligand>
</feature>
<dbReference type="AlphaFoldDB" id="A0A165H223"/>
<dbReference type="PIRSF" id="PIRSF000915">
    <property type="entry name" value="PGP-type_phosphatase"/>
    <property type="match status" value="1"/>
</dbReference>
<dbReference type="GO" id="GO:0004035">
    <property type="term" value="F:alkaline phosphatase activity"/>
    <property type="evidence" value="ECO:0007669"/>
    <property type="project" value="TreeGrafter"/>
</dbReference>
<dbReference type="EC" id="3.1.3.41" evidence="3 5"/>
<evidence type="ECO:0000313" key="10">
    <source>
        <dbReference type="Proteomes" id="UP000077266"/>
    </source>
</evidence>
<dbReference type="GO" id="GO:0046872">
    <property type="term" value="F:metal ion binding"/>
    <property type="evidence" value="ECO:0007669"/>
    <property type="project" value="UniProtKB-KW"/>
</dbReference>
<dbReference type="InParanoid" id="A0A165H223"/>
<dbReference type="STRING" id="1314781.A0A165H223"/>
<feature type="binding site" evidence="8">
    <location>
        <position position="245"/>
    </location>
    <ligand>
        <name>Mg(2+)</name>
        <dbReference type="ChEBI" id="CHEBI:18420"/>
    </ligand>
</feature>
<dbReference type="Proteomes" id="UP000077266">
    <property type="component" value="Unassembled WGS sequence"/>
</dbReference>
<evidence type="ECO:0000256" key="8">
    <source>
        <dbReference type="PIRSR" id="PIRSR000915-3"/>
    </source>
</evidence>
<evidence type="ECO:0000256" key="3">
    <source>
        <dbReference type="ARBA" id="ARBA00066659"/>
    </source>
</evidence>
<feature type="binding site" evidence="8">
    <location>
        <position position="26"/>
    </location>
    <ligand>
        <name>Mg(2+)</name>
        <dbReference type="ChEBI" id="CHEBI:18420"/>
    </ligand>
</feature>
<dbReference type="SUPFAM" id="SSF56784">
    <property type="entry name" value="HAD-like"/>
    <property type="match status" value="1"/>
</dbReference>
<feature type="binding site" evidence="7">
    <location>
        <position position="220"/>
    </location>
    <ligand>
        <name>substrate</name>
    </ligand>
</feature>
<dbReference type="PANTHER" id="PTHR19288:SF46">
    <property type="entry name" value="HALOACID DEHALOGENASE-LIKE HYDROLASE DOMAIN-CONTAINING PROTEIN 2"/>
    <property type="match status" value="1"/>
</dbReference>
<gene>
    <name evidence="9" type="ORF">EXIGLDRAFT_648338</name>
</gene>
<dbReference type="InterPro" id="IPR006349">
    <property type="entry name" value="PGP_euk"/>
</dbReference>
<feature type="active site" description="Proton donor" evidence="6">
    <location>
        <position position="26"/>
    </location>
</feature>
<evidence type="ECO:0000256" key="6">
    <source>
        <dbReference type="PIRSR" id="PIRSR000915-1"/>
    </source>
</evidence>
<sequence length="298" mass="32140">MSKRLASTQDYSALVDAFDTWLFDCDGVIWHGDRLIDGAIDVLNLLRQKQKHIIFVTNNATKSRRSYKSKFDKLGVQADVNEIFGSAYAAAVYVSSVMKLPKDKKVYVIGEAGLEEELHDEGITTLGGTDPADNVAGPFSLSKYEHDPSVAAVVCGLDTSITYTKYCKAYQHLTRNPGCAFVVTNEDGTYPAGDGILPGGGAVSSPLRYALKRDPIAIGKPNKTMLDTIQAKHHFDPKRTIMVGDRLDTDILFGQLGGVSTLLVLTGVTLEGDITGPDASPVIPDYVTPSIGDLRQAA</sequence>
<reference evidence="9 10" key="1">
    <citation type="journal article" date="2016" name="Mol. Biol. Evol.">
        <title>Comparative Genomics of Early-Diverging Mushroom-Forming Fungi Provides Insights into the Origins of Lignocellulose Decay Capabilities.</title>
        <authorList>
            <person name="Nagy L.G."/>
            <person name="Riley R."/>
            <person name="Tritt A."/>
            <person name="Adam C."/>
            <person name="Daum C."/>
            <person name="Floudas D."/>
            <person name="Sun H."/>
            <person name="Yadav J.S."/>
            <person name="Pangilinan J."/>
            <person name="Larsson K.H."/>
            <person name="Matsuura K."/>
            <person name="Barry K."/>
            <person name="Labutti K."/>
            <person name="Kuo R."/>
            <person name="Ohm R.A."/>
            <person name="Bhattacharya S.S."/>
            <person name="Shirouzu T."/>
            <person name="Yoshinaga Y."/>
            <person name="Martin F.M."/>
            <person name="Grigoriev I.V."/>
            <person name="Hibbett D.S."/>
        </authorList>
    </citation>
    <scope>NUCLEOTIDE SEQUENCE [LARGE SCALE GENOMIC DNA]</scope>
    <source>
        <strain evidence="9 10">HHB12029</strain>
    </source>
</reference>
<keyword evidence="10" id="KW-1185">Reference proteome</keyword>
<dbReference type="Pfam" id="PF13242">
    <property type="entry name" value="Hydrolase_like"/>
    <property type="match status" value="1"/>
</dbReference>
<proteinExistence type="predicted"/>
<protein>
    <recommendedName>
        <fullName evidence="4 5">4-nitrophenylphosphatase</fullName>
        <shortName evidence="5">PNPPase</shortName>
        <ecNumber evidence="3 5">3.1.3.41</ecNumber>
    </recommendedName>
</protein>
<dbReference type="InterPro" id="IPR006357">
    <property type="entry name" value="HAD-SF_hydro_IIA"/>
</dbReference>
<evidence type="ECO:0000256" key="4">
    <source>
        <dbReference type="ARBA" id="ARBA00069197"/>
    </source>
</evidence>
<keyword evidence="8" id="KW-0479">Metal-binding</keyword>
<dbReference type="PANTHER" id="PTHR19288">
    <property type="entry name" value="4-NITROPHENYLPHOSPHATASE-RELATED"/>
    <property type="match status" value="1"/>
</dbReference>
<comment type="cofactor">
    <cofactor evidence="8">
        <name>Mg(2+)</name>
        <dbReference type="ChEBI" id="CHEBI:18420"/>
    </cofactor>
    <text evidence="8">Divalent metal ions. Mg(2+) is the most effective.</text>
</comment>
<dbReference type="FunFam" id="3.40.50.1000:FF:000039">
    <property type="entry name" value="Phosphoglycolate phosphatase"/>
    <property type="match status" value="1"/>
</dbReference>
<accession>A0A165H223</accession>
<evidence type="ECO:0000256" key="1">
    <source>
        <dbReference type="ARBA" id="ARBA00022801"/>
    </source>
</evidence>
<dbReference type="NCBIfam" id="TIGR01452">
    <property type="entry name" value="PGP_euk"/>
    <property type="match status" value="1"/>
</dbReference>
<dbReference type="InterPro" id="IPR023214">
    <property type="entry name" value="HAD_sf"/>
</dbReference>
<dbReference type="EMBL" id="KV426029">
    <property type="protein sequence ID" value="KZV91340.1"/>
    <property type="molecule type" value="Genomic_DNA"/>
</dbReference>
<dbReference type="GO" id="GO:0008967">
    <property type="term" value="F:phosphoglycolate phosphatase activity"/>
    <property type="evidence" value="ECO:0007669"/>
    <property type="project" value="TreeGrafter"/>
</dbReference>
<dbReference type="NCBIfam" id="TIGR01460">
    <property type="entry name" value="HAD-SF-IIA"/>
    <property type="match status" value="1"/>
</dbReference>
<keyword evidence="1 5" id="KW-0378">Hydrolase</keyword>
<dbReference type="FunCoup" id="A0A165H223">
    <property type="interactions" value="36"/>
</dbReference>
<organism evidence="9 10">
    <name type="scientific">Exidia glandulosa HHB12029</name>
    <dbReference type="NCBI Taxonomy" id="1314781"/>
    <lineage>
        <taxon>Eukaryota</taxon>
        <taxon>Fungi</taxon>
        <taxon>Dikarya</taxon>
        <taxon>Basidiomycota</taxon>
        <taxon>Agaricomycotina</taxon>
        <taxon>Agaricomycetes</taxon>
        <taxon>Auriculariales</taxon>
        <taxon>Exidiaceae</taxon>
        <taxon>Exidia</taxon>
    </lineage>
</organism>
<dbReference type="InterPro" id="IPR036412">
    <property type="entry name" value="HAD-like_sf"/>
</dbReference>
<dbReference type="Pfam" id="PF13344">
    <property type="entry name" value="Hydrolase_6"/>
    <property type="match status" value="1"/>
</dbReference>
<evidence type="ECO:0000256" key="2">
    <source>
        <dbReference type="ARBA" id="ARBA00050247"/>
    </source>
</evidence>
<evidence type="ECO:0000256" key="5">
    <source>
        <dbReference type="PIRNR" id="PIRNR000915"/>
    </source>
</evidence>
<dbReference type="GO" id="GO:0005737">
    <property type="term" value="C:cytoplasm"/>
    <property type="evidence" value="ECO:0007669"/>
    <property type="project" value="TreeGrafter"/>
</dbReference>
<feature type="active site" description="Nucleophile" evidence="6">
    <location>
        <position position="24"/>
    </location>
</feature>
<keyword evidence="8" id="KW-0460">Magnesium</keyword>
<name>A0A165H223_EXIGL</name>
<evidence type="ECO:0000256" key="7">
    <source>
        <dbReference type="PIRSR" id="PIRSR000915-2"/>
    </source>
</evidence>
<comment type="catalytic activity">
    <reaction evidence="2 5">
        <text>4-nitrophenyl phosphate + H2O = 4-nitrophenol + phosphate + H(+)</text>
        <dbReference type="Rhea" id="RHEA:21664"/>
        <dbReference type="ChEBI" id="CHEBI:15377"/>
        <dbReference type="ChEBI" id="CHEBI:15378"/>
        <dbReference type="ChEBI" id="CHEBI:43474"/>
        <dbReference type="ChEBI" id="CHEBI:57917"/>
        <dbReference type="ChEBI" id="CHEBI:61146"/>
        <dbReference type="EC" id="3.1.3.41"/>
    </reaction>
</comment>
<evidence type="ECO:0000313" key="9">
    <source>
        <dbReference type="EMBL" id="KZV91340.1"/>
    </source>
</evidence>
<dbReference type="Gene3D" id="3.40.50.1000">
    <property type="entry name" value="HAD superfamily/HAD-like"/>
    <property type="match status" value="2"/>
</dbReference>
<dbReference type="OrthoDB" id="413953at2759"/>